<organism evidence="8 9">
    <name type="scientific">Anoxybacter fermentans</name>
    <dbReference type="NCBI Taxonomy" id="1323375"/>
    <lineage>
        <taxon>Bacteria</taxon>
        <taxon>Bacillati</taxon>
        <taxon>Bacillota</taxon>
        <taxon>Clostridia</taxon>
        <taxon>Halanaerobiales</taxon>
        <taxon>Anoxybacter</taxon>
    </lineage>
</organism>
<dbReference type="Pfam" id="PF09182">
    <property type="entry name" value="PuR_N"/>
    <property type="match status" value="1"/>
</dbReference>
<evidence type="ECO:0000256" key="1">
    <source>
        <dbReference type="ARBA" id="ARBA00011738"/>
    </source>
</evidence>
<dbReference type="Pfam" id="PF00156">
    <property type="entry name" value="Pribosyltran"/>
    <property type="match status" value="1"/>
</dbReference>
<dbReference type="NCBIfam" id="TIGR01743">
    <property type="entry name" value="purR_Bsub"/>
    <property type="match status" value="1"/>
</dbReference>
<evidence type="ECO:0000313" key="8">
    <source>
        <dbReference type="EMBL" id="AZR74526.1"/>
    </source>
</evidence>
<dbReference type="InterPro" id="IPR000836">
    <property type="entry name" value="PRTase_dom"/>
</dbReference>
<comment type="similarity">
    <text evidence="5">Belongs to the purine/pyrimidine phosphoribosyltransferase family. PurR subfamily.</text>
</comment>
<dbReference type="GO" id="GO:0003677">
    <property type="term" value="F:DNA binding"/>
    <property type="evidence" value="ECO:0007669"/>
    <property type="project" value="UniProtKB-KW"/>
</dbReference>
<feature type="domain" description="Phosphoribosyltransferase" evidence="6">
    <location>
        <begin position="110"/>
        <end position="257"/>
    </location>
</feature>
<evidence type="ECO:0000259" key="7">
    <source>
        <dbReference type="Pfam" id="PF09182"/>
    </source>
</evidence>
<dbReference type="AlphaFoldDB" id="A0A3S9T1N6"/>
<feature type="domain" description="Bacterial purine repressor N-terminal" evidence="7">
    <location>
        <begin position="2"/>
        <end position="71"/>
    </location>
</feature>
<dbReference type="InterPro" id="IPR036390">
    <property type="entry name" value="WH_DNA-bd_sf"/>
</dbReference>
<dbReference type="SUPFAM" id="SSF53271">
    <property type="entry name" value="PRTase-like"/>
    <property type="match status" value="1"/>
</dbReference>
<evidence type="ECO:0000259" key="6">
    <source>
        <dbReference type="Pfam" id="PF00156"/>
    </source>
</evidence>
<sequence>MRRSERIAVITRILTDNPHQLFPLKYFTEKLNSAKSSISEDLTIIKEVFQNQKLGLIETLAGAAGGVRYIPLYSRDEIENFLKDLCTRLSDPERVLPGNFLYMTDLIFTPEVVNKIGGIFATCFADKKPDYIITMETKGIPIALMTARAFNVPLVTIRRSSRVTEGSVVSINYVTGSSKKIETMSLPRKALPVNSKVIIIDDFMKAGGTARGMMELMQEFKAEVLGLGVLVTTAKPEKKLVEDYISLLVLEDVNNDTNSVVIRPGDWIYKSTEADS</sequence>
<dbReference type="Gene3D" id="1.10.10.10">
    <property type="entry name" value="Winged helix-like DNA-binding domain superfamily/Winged helix DNA-binding domain"/>
    <property type="match status" value="1"/>
</dbReference>
<reference evidence="8 9" key="1">
    <citation type="submission" date="2016-07" db="EMBL/GenBank/DDBJ databases">
        <title>Genome and transcriptome analysis of iron-reducing fermentative bacteria Anoxybacter fermentans.</title>
        <authorList>
            <person name="Zeng X."/>
            <person name="Shao Z."/>
        </authorList>
    </citation>
    <scope>NUCLEOTIDE SEQUENCE [LARGE SCALE GENOMIC DNA]</scope>
    <source>
        <strain evidence="8 9">DY22613</strain>
    </source>
</reference>
<dbReference type="GO" id="GO:0045892">
    <property type="term" value="P:negative regulation of DNA-templated transcription"/>
    <property type="evidence" value="ECO:0007669"/>
    <property type="project" value="InterPro"/>
</dbReference>
<protein>
    <submittedName>
        <fullName evidence="8">Pur operon repressor</fullName>
    </submittedName>
</protein>
<dbReference type="KEGG" id="aft:BBF96_14705"/>
<proteinExistence type="inferred from homology"/>
<dbReference type="RefSeq" id="WP_127017886.1">
    <property type="nucleotide sequence ID" value="NZ_CP016379.1"/>
</dbReference>
<dbReference type="OrthoDB" id="4213751at2"/>
<keyword evidence="4" id="KW-0804">Transcription</keyword>
<dbReference type="CDD" id="cd06223">
    <property type="entry name" value="PRTases_typeI"/>
    <property type="match status" value="1"/>
</dbReference>
<name>A0A3S9T1N6_9FIRM</name>
<dbReference type="EMBL" id="CP016379">
    <property type="protein sequence ID" value="AZR74526.1"/>
    <property type="molecule type" value="Genomic_DNA"/>
</dbReference>
<comment type="subunit">
    <text evidence="1">Homodimer.</text>
</comment>
<keyword evidence="2" id="KW-0805">Transcription regulation</keyword>
<dbReference type="SUPFAM" id="SSF46785">
    <property type="entry name" value="Winged helix' DNA-binding domain"/>
    <property type="match status" value="1"/>
</dbReference>
<dbReference type="InterPro" id="IPR015265">
    <property type="entry name" value="PuR_N"/>
</dbReference>
<evidence type="ECO:0000256" key="5">
    <source>
        <dbReference type="ARBA" id="ARBA00049656"/>
    </source>
</evidence>
<dbReference type="Gene3D" id="3.40.50.2020">
    <property type="match status" value="1"/>
</dbReference>
<keyword evidence="3" id="KW-0238">DNA-binding</keyword>
<evidence type="ECO:0000256" key="2">
    <source>
        <dbReference type="ARBA" id="ARBA00023015"/>
    </source>
</evidence>
<dbReference type="PANTHER" id="PTHR43864">
    <property type="entry name" value="HYPOXANTHINE/GUANINE PHOSPHORIBOSYLTRANSFERASE"/>
    <property type="match status" value="1"/>
</dbReference>
<dbReference type="Proteomes" id="UP000267250">
    <property type="component" value="Chromosome"/>
</dbReference>
<gene>
    <name evidence="8" type="ORF">BBF96_14705</name>
</gene>
<evidence type="ECO:0000256" key="4">
    <source>
        <dbReference type="ARBA" id="ARBA00023163"/>
    </source>
</evidence>
<dbReference type="InterPro" id="IPR050118">
    <property type="entry name" value="Pur/Pyrimidine_PRTase"/>
</dbReference>
<dbReference type="InterPro" id="IPR036388">
    <property type="entry name" value="WH-like_DNA-bd_sf"/>
</dbReference>
<evidence type="ECO:0000256" key="3">
    <source>
        <dbReference type="ARBA" id="ARBA00023125"/>
    </source>
</evidence>
<dbReference type="PANTHER" id="PTHR43864:SF2">
    <property type="entry name" value="PUR OPERON REPRESSOR"/>
    <property type="match status" value="1"/>
</dbReference>
<evidence type="ECO:0000313" key="9">
    <source>
        <dbReference type="Proteomes" id="UP000267250"/>
    </source>
</evidence>
<dbReference type="InterPro" id="IPR010078">
    <property type="entry name" value="PurR_Bsub"/>
</dbReference>
<dbReference type="InterPro" id="IPR029057">
    <property type="entry name" value="PRTase-like"/>
</dbReference>
<keyword evidence="9" id="KW-1185">Reference proteome</keyword>
<dbReference type="GO" id="GO:0045982">
    <property type="term" value="P:negative regulation of purine nucleobase metabolic process"/>
    <property type="evidence" value="ECO:0007669"/>
    <property type="project" value="InterPro"/>
</dbReference>
<accession>A0A3S9T1N6</accession>